<evidence type="ECO:0000256" key="3">
    <source>
        <dbReference type="ARBA" id="ARBA00022723"/>
    </source>
</evidence>
<gene>
    <name evidence="9" type="primary">ctpA2</name>
    <name evidence="9" type="ordered locus">CRES_1945</name>
</gene>
<dbReference type="EC" id="3.6.3.4" evidence="9"/>
<dbReference type="HOGENOM" id="CLU_001771_11_2_11"/>
<evidence type="ECO:0000256" key="7">
    <source>
        <dbReference type="SAM" id="Phobius"/>
    </source>
</evidence>
<evidence type="ECO:0000313" key="9">
    <source>
        <dbReference type="EMBL" id="AEI10298.1"/>
    </source>
</evidence>
<dbReference type="InterPro" id="IPR001757">
    <property type="entry name" value="P_typ_ATPase"/>
</dbReference>
<dbReference type="SUPFAM" id="SSF81660">
    <property type="entry name" value="Metal cation-transporting ATPase, ATP-binding domain N"/>
    <property type="match status" value="1"/>
</dbReference>
<dbReference type="GO" id="GO:0005886">
    <property type="term" value="C:plasma membrane"/>
    <property type="evidence" value="ECO:0007669"/>
    <property type="project" value="UniProtKB-SubCell"/>
</dbReference>
<dbReference type="NCBIfam" id="TIGR01494">
    <property type="entry name" value="ATPase_P-type"/>
    <property type="match status" value="1"/>
</dbReference>
<keyword evidence="10" id="KW-1185">Reference proteome</keyword>
<evidence type="ECO:0000259" key="8">
    <source>
        <dbReference type="Pfam" id="PF00122"/>
    </source>
</evidence>
<dbReference type="OrthoDB" id="4423159at2"/>
<keyword evidence="6 7" id="KW-0472">Membrane</keyword>
<comment type="subcellular location">
    <subcellularLocation>
        <location evidence="1">Cell membrane</location>
        <topology evidence="1">Multi-pass membrane protein</topology>
    </subcellularLocation>
</comment>
<dbReference type="Proteomes" id="UP000000492">
    <property type="component" value="Chromosome"/>
</dbReference>
<dbReference type="GO" id="GO:0005524">
    <property type="term" value="F:ATP binding"/>
    <property type="evidence" value="ECO:0007669"/>
    <property type="project" value="InterPro"/>
</dbReference>
<accession>F8E2S5</accession>
<organism evidence="9 10">
    <name type="scientific">Corynebacterium resistens (strain DSM 45100 / JCM 12819 / GTC 2026 / SICGH 158)</name>
    <dbReference type="NCBI Taxonomy" id="662755"/>
    <lineage>
        <taxon>Bacteria</taxon>
        <taxon>Bacillati</taxon>
        <taxon>Actinomycetota</taxon>
        <taxon>Actinomycetes</taxon>
        <taxon>Mycobacteriales</taxon>
        <taxon>Corynebacteriaceae</taxon>
        <taxon>Corynebacterium</taxon>
    </lineage>
</organism>
<evidence type="ECO:0000256" key="5">
    <source>
        <dbReference type="ARBA" id="ARBA00022989"/>
    </source>
</evidence>
<keyword evidence="2 7" id="KW-0812">Transmembrane</keyword>
<dbReference type="PANTHER" id="PTHR43520">
    <property type="entry name" value="ATP7, ISOFORM B"/>
    <property type="match status" value="1"/>
</dbReference>
<evidence type="ECO:0000256" key="4">
    <source>
        <dbReference type="ARBA" id="ARBA00022967"/>
    </source>
</evidence>
<protein>
    <submittedName>
        <fullName evidence="9">Cation-transporting P-type ATPase</fullName>
        <ecNumber evidence="9">3.6.3.4</ecNumber>
    </submittedName>
</protein>
<dbReference type="eggNOG" id="COG2217">
    <property type="taxonomic scope" value="Bacteria"/>
</dbReference>
<feature type="transmembrane region" description="Helical" evidence="7">
    <location>
        <begin position="176"/>
        <end position="196"/>
    </location>
</feature>
<proteinExistence type="predicted"/>
<dbReference type="GO" id="GO:0043682">
    <property type="term" value="F:P-type divalent copper transporter activity"/>
    <property type="evidence" value="ECO:0007669"/>
    <property type="project" value="TreeGrafter"/>
</dbReference>
<dbReference type="Gene3D" id="3.40.50.1000">
    <property type="entry name" value="HAD superfamily/HAD-like"/>
    <property type="match status" value="1"/>
</dbReference>
<dbReference type="KEGG" id="crd:CRES_1945"/>
<feature type="transmembrane region" description="Helical" evidence="7">
    <location>
        <begin position="769"/>
        <end position="787"/>
    </location>
</feature>
<dbReference type="GO" id="GO:0055070">
    <property type="term" value="P:copper ion homeostasis"/>
    <property type="evidence" value="ECO:0007669"/>
    <property type="project" value="TreeGrafter"/>
</dbReference>
<feature type="transmembrane region" description="Helical" evidence="7">
    <location>
        <begin position="208"/>
        <end position="232"/>
    </location>
</feature>
<evidence type="ECO:0000313" key="10">
    <source>
        <dbReference type="Proteomes" id="UP000000492"/>
    </source>
</evidence>
<keyword evidence="3" id="KW-0479">Metal-binding</keyword>
<keyword evidence="9" id="KW-0378">Hydrolase</keyword>
<evidence type="ECO:0000256" key="6">
    <source>
        <dbReference type="ARBA" id="ARBA00023136"/>
    </source>
</evidence>
<dbReference type="InterPro" id="IPR036412">
    <property type="entry name" value="HAD-like_sf"/>
</dbReference>
<dbReference type="GO" id="GO:0016887">
    <property type="term" value="F:ATP hydrolysis activity"/>
    <property type="evidence" value="ECO:0007669"/>
    <property type="project" value="InterPro"/>
</dbReference>
<dbReference type="SUPFAM" id="SSF81653">
    <property type="entry name" value="Calcium ATPase, transduction domain A"/>
    <property type="match status" value="1"/>
</dbReference>
<keyword evidence="5 7" id="KW-1133">Transmembrane helix</keyword>
<feature type="domain" description="P-type ATPase A" evidence="8">
    <location>
        <begin position="315"/>
        <end position="397"/>
    </location>
</feature>
<dbReference type="AlphaFoldDB" id="F8E2S5"/>
<dbReference type="Pfam" id="PF00122">
    <property type="entry name" value="E1-E2_ATPase"/>
    <property type="match status" value="1"/>
</dbReference>
<dbReference type="InterPro" id="IPR059000">
    <property type="entry name" value="ATPase_P-type_domA"/>
</dbReference>
<dbReference type="InterPro" id="IPR023214">
    <property type="entry name" value="HAD_sf"/>
</dbReference>
<dbReference type="STRING" id="662755.CRES_1945"/>
<evidence type="ECO:0000256" key="2">
    <source>
        <dbReference type="ARBA" id="ARBA00022692"/>
    </source>
</evidence>
<evidence type="ECO:0000256" key="1">
    <source>
        <dbReference type="ARBA" id="ARBA00004651"/>
    </source>
</evidence>
<feature type="transmembrane region" description="Helical" evidence="7">
    <location>
        <begin position="151"/>
        <end position="170"/>
    </location>
</feature>
<name>F8E2S5_CORRG</name>
<dbReference type="InterPro" id="IPR008250">
    <property type="entry name" value="ATPase_P-typ_transduc_dom_A_sf"/>
</dbReference>
<feature type="transmembrane region" description="Helical" evidence="7">
    <location>
        <begin position="445"/>
        <end position="470"/>
    </location>
</feature>
<dbReference type="Pfam" id="PF00702">
    <property type="entry name" value="Hydrolase"/>
    <property type="match status" value="1"/>
</dbReference>
<feature type="transmembrane region" description="Helical" evidence="7">
    <location>
        <begin position="418"/>
        <end position="439"/>
    </location>
</feature>
<feature type="transmembrane region" description="Helical" evidence="7">
    <location>
        <begin position="260"/>
        <end position="278"/>
    </location>
</feature>
<dbReference type="InterPro" id="IPR023299">
    <property type="entry name" value="ATPase_P-typ_cyto_dom_N"/>
</dbReference>
<dbReference type="Gene3D" id="3.40.1110.10">
    <property type="entry name" value="Calcium-transporting ATPase, cytoplasmic domain N"/>
    <property type="match status" value="1"/>
</dbReference>
<reference evidence="9 10" key="1">
    <citation type="journal article" date="2012" name="BMC Genomics">
        <title>Complete genome sequence, lifestyle, and multi-drug resistance of the human pathogen Corynebacterium resistens DSM 45100 isolated from blood samples of a leukemia patient.</title>
        <authorList>
            <person name="Schroder J."/>
            <person name="Maus I."/>
            <person name="Meyer K."/>
            <person name="Wordemann S."/>
            <person name="Blom J."/>
            <person name="Jaenicke S."/>
            <person name="Schneider J."/>
            <person name="Trost E."/>
            <person name="Tauch A."/>
        </authorList>
    </citation>
    <scope>NUCLEOTIDE SEQUENCE [LARGE SCALE GENOMIC DNA]</scope>
    <source>
        <strain evidence="10">DSM 45100 / JCM 12819 / CCUG 50093 / GTC 2026 / SICGH 158</strain>
    </source>
</reference>
<sequence length="867" mass="95657">MRSPAMPVNSPNDVMGQTSFAFKLDEVDSATHATQLERELNRMEDVDAVVVYSTLTAWVSAGPQVKPEDIESVINACGIRACQTERSLRRRSEQAAVTHTRRHIRRNVHAAQRAWLAEHRKRNDAHEARHERSELDTTEGLHTARDLITRARLAIAVLFGLPVVFLQLFPGLQFDYWQWVCLGLAAPVMSWCAWPFHRAVLGGMRRKLSALDGASSLAIFIAFVYSALMVFFTDVGDPTWRSRQILLAGSWSDPNVNGSLFLDVSCGVTILLLFGRLLSRRTHLRSKTILSVLNLPAIDELTVVRKNRQGKTYRKQITSTEIRTGDDMLMPEGAVFPSDCEVISGKSLVDLGPVGGLHRTVEVSVGDRVYAGGRNLGQELKIRAIDTGSRTRLAAMQRWVVSAVRDENRIAHLTNRTASLLVPWTVAIATINFFIWWGFVGSWDAAMATSLSALACVAPVALALSAPLALRLGLWRSATQGTLLRDTTTLHRLAEVDSIIFNRVGTLTAGPMKVKSVTVADGENPELVLRVAASLSMESEHSLSQAIVRADREARDASSGNSPVPQLLDTGDVKITDDGTFIGTVGIPVDGDVRHIEARLWRPRDVGQVRNPKLAHALVCGGSPVVLSWRGRERGVINLVDEFKSDAADAIDQLEGMDLETFMLSRDPYPVARRIADSMRISTVLAGIAPNRKEATVRGVHAQGARVAMVGDNDIRGALRVADVGILMGAADQIDKAAGVADVVLLRDDVMAIPESVNFARHVRRTVDWNVWLSWGYNAIAVLLALLGLLNPMLATVLMLLSSTLIEFRSARILNRNYALSSLSQTHRWEGWLARLQLAREYRRREELRATAIDMAREEALEEARER</sequence>
<dbReference type="PANTHER" id="PTHR43520:SF8">
    <property type="entry name" value="P-TYPE CU(+) TRANSPORTER"/>
    <property type="match status" value="1"/>
</dbReference>
<dbReference type="SUPFAM" id="SSF56784">
    <property type="entry name" value="HAD-like"/>
    <property type="match status" value="1"/>
</dbReference>
<dbReference type="Gene3D" id="2.70.150.10">
    <property type="entry name" value="Calcium-transporting ATPase, cytoplasmic transduction domain A"/>
    <property type="match status" value="1"/>
</dbReference>
<dbReference type="EMBL" id="CP002857">
    <property type="protein sequence ID" value="AEI10298.1"/>
    <property type="molecule type" value="Genomic_DNA"/>
</dbReference>
<dbReference type="GO" id="GO:0005507">
    <property type="term" value="F:copper ion binding"/>
    <property type="evidence" value="ECO:0007669"/>
    <property type="project" value="TreeGrafter"/>
</dbReference>
<keyword evidence="4" id="KW-1278">Translocase</keyword>